<dbReference type="Gene3D" id="3.30.70.100">
    <property type="match status" value="1"/>
</dbReference>
<dbReference type="RefSeq" id="WP_199113195.1">
    <property type="nucleotide sequence ID" value="NZ_JAELVQ010000002.1"/>
</dbReference>
<proteinExistence type="predicted"/>
<gene>
    <name evidence="2" type="ORF">JF259_03030</name>
</gene>
<reference evidence="2" key="1">
    <citation type="submission" date="2020-12" db="EMBL/GenBank/DDBJ databases">
        <title>Snuella sp. nov., isolated from sediment in Incheon.</title>
        <authorList>
            <person name="Kim W."/>
        </authorList>
    </citation>
    <scope>NUCLEOTIDE SEQUENCE</scope>
    <source>
        <strain evidence="2">CAU 1569</strain>
    </source>
</reference>
<dbReference type="PROSITE" id="PS51725">
    <property type="entry name" value="ABM"/>
    <property type="match status" value="1"/>
</dbReference>
<keyword evidence="3" id="KW-1185">Reference proteome</keyword>
<keyword evidence="2" id="KW-0560">Oxidoreductase</keyword>
<sequence length="98" mass="11943">MFVRIVKMGFHENNIEAFLNNFNDNKLKIRNFKGCLFLELYRDKINTTTFFTYSYWETEADLERYRQSKLFKDVWAKTKPLFNIKPEAWSVEKLESLE</sequence>
<evidence type="ECO:0000313" key="3">
    <source>
        <dbReference type="Proteomes" id="UP000610931"/>
    </source>
</evidence>
<evidence type="ECO:0000259" key="1">
    <source>
        <dbReference type="PROSITE" id="PS51725"/>
    </source>
</evidence>
<organism evidence="2 3">
    <name type="scientific">Snuella sedimenti</name>
    <dbReference type="NCBI Taxonomy" id="2798802"/>
    <lineage>
        <taxon>Bacteria</taxon>
        <taxon>Pseudomonadati</taxon>
        <taxon>Bacteroidota</taxon>
        <taxon>Flavobacteriia</taxon>
        <taxon>Flavobacteriales</taxon>
        <taxon>Flavobacteriaceae</taxon>
        <taxon>Snuella</taxon>
    </lineage>
</organism>
<dbReference type="GO" id="GO:0004497">
    <property type="term" value="F:monooxygenase activity"/>
    <property type="evidence" value="ECO:0007669"/>
    <property type="project" value="UniProtKB-KW"/>
</dbReference>
<comment type="caution">
    <text evidence="2">The sequence shown here is derived from an EMBL/GenBank/DDBJ whole genome shotgun (WGS) entry which is preliminary data.</text>
</comment>
<keyword evidence="2" id="KW-0503">Monooxygenase</keyword>
<name>A0A8J7ISF5_9FLAO</name>
<dbReference type="Pfam" id="PF03992">
    <property type="entry name" value="ABM"/>
    <property type="match status" value="1"/>
</dbReference>
<dbReference type="AlphaFoldDB" id="A0A8J7ISF5"/>
<dbReference type="InterPro" id="IPR011008">
    <property type="entry name" value="Dimeric_a/b-barrel"/>
</dbReference>
<dbReference type="SUPFAM" id="SSF54909">
    <property type="entry name" value="Dimeric alpha+beta barrel"/>
    <property type="match status" value="1"/>
</dbReference>
<feature type="domain" description="ABM" evidence="1">
    <location>
        <begin position="2"/>
        <end position="93"/>
    </location>
</feature>
<evidence type="ECO:0000313" key="2">
    <source>
        <dbReference type="EMBL" id="MBJ6367055.1"/>
    </source>
</evidence>
<protein>
    <submittedName>
        <fullName evidence="2">Antibiotic biosynthesis monooxygenase</fullName>
    </submittedName>
</protein>
<dbReference type="EMBL" id="JAELVQ010000002">
    <property type="protein sequence ID" value="MBJ6367055.1"/>
    <property type="molecule type" value="Genomic_DNA"/>
</dbReference>
<dbReference type="Proteomes" id="UP000610931">
    <property type="component" value="Unassembled WGS sequence"/>
</dbReference>
<accession>A0A8J7ISF5</accession>
<dbReference type="InterPro" id="IPR007138">
    <property type="entry name" value="ABM_dom"/>
</dbReference>